<feature type="transmembrane region" description="Helical" evidence="19">
    <location>
        <begin position="139"/>
        <end position="158"/>
    </location>
</feature>
<evidence type="ECO:0000256" key="6">
    <source>
        <dbReference type="ARBA" id="ARBA00015850"/>
    </source>
</evidence>
<evidence type="ECO:0000256" key="10">
    <source>
        <dbReference type="ARBA" id="ARBA00022692"/>
    </source>
</evidence>
<accession>A0ABQ0C6B8</accession>
<dbReference type="Pfam" id="PF02654">
    <property type="entry name" value="CobS"/>
    <property type="match status" value="1"/>
</dbReference>
<gene>
    <name evidence="19 20" type="primary">cobS</name>
    <name evidence="20" type="ORF">SIID45300_00738</name>
</gene>
<evidence type="ECO:0000313" key="20">
    <source>
        <dbReference type="EMBL" id="GAB0056431.1"/>
    </source>
</evidence>
<feature type="transmembrane region" description="Helical" evidence="19">
    <location>
        <begin position="61"/>
        <end position="80"/>
    </location>
</feature>
<evidence type="ECO:0000256" key="15">
    <source>
        <dbReference type="ARBA" id="ARBA00032605"/>
    </source>
</evidence>
<evidence type="ECO:0000256" key="9">
    <source>
        <dbReference type="ARBA" id="ARBA00022679"/>
    </source>
</evidence>
<keyword evidence="7 19" id="KW-1003">Cell membrane</keyword>
<evidence type="ECO:0000256" key="12">
    <source>
        <dbReference type="ARBA" id="ARBA00022989"/>
    </source>
</evidence>
<comment type="catalytic activity">
    <reaction evidence="18 19">
        <text>alpha-ribazole 5'-phosphate + adenosylcob(III)inamide-GDP = adenosylcob(III)alamin 5'-phosphate + GMP + H(+)</text>
        <dbReference type="Rhea" id="RHEA:23560"/>
        <dbReference type="ChEBI" id="CHEBI:15378"/>
        <dbReference type="ChEBI" id="CHEBI:57918"/>
        <dbReference type="ChEBI" id="CHEBI:58115"/>
        <dbReference type="ChEBI" id="CHEBI:60487"/>
        <dbReference type="ChEBI" id="CHEBI:60493"/>
        <dbReference type="EC" id="2.7.8.26"/>
    </reaction>
</comment>
<evidence type="ECO:0000256" key="4">
    <source>
        <dbReference type="ARBA" id="ARBA00010561"/>
    </source>
</evidence>
<name>A0ABQ0C6B8_9PROT</name>
<comment type="similarity">
    <text evidence="4 19">Belongs to the CobS family.</text>
</comment>
<keyword evidence="13 19" id="KW-0472">Membrane</keyword>
<dbReference type="InterPro" id="IPR003805">
    <property type="entry name" value="CobS"/>
</dbReference>
<evidence type="ECO:0000256" key="5">
    <source>
        <dbReference type="ARBA" id="ARBA00013200"/>
    </source>
</evidence>
<evidence type="ECO:0000313" key="21">
    <source>
        <dbReference type="Proteomes" id="UP001628193"/>
    </source>
</evidence>
<feature type="transmembrane region" description="Helical" evidence="19">
    <location>
        <begin position="34"/>
        <end position="54"/>
    </location>
</feature>
<dbReference type="Proteomes" id="UP001628193">
    <property type="component" value="Unassembled WGS sequence"/>
</dbReference>
<dbReference type="RefSeq" id="WP_420904138.1">
    <property type="nucleotide sequence ID" value="NZ_BAAFGK010000002.1"/>
</dbReference>
<comment type="caution">
    <text evidence="20">The sequence shown here is derived from an EMBL/GenBank/DDBJ whole genome shotgun (WGS) entry which is preliminary data.</text>
</comment>
<evidence type="ECO:0000256" key="8">
    <source>
        <dbReference type="ARBA" id="ARBA00022573"/>
    </source>
</evidence>
<dbReference type="PANTHER" id="PTHR34148">
    <property type="entry name" value="ADENOSYLCOBINAMIDE-GDP RIBAZOLETRANSFERASE"/>
    <property type="match status" value="1"/>
</dbReference>
<dbReference type="EC" id="2.7.8.26" evidence="5 19"/>
<evidence type="ECO:0000256" key="19">
    <source>
        <dbReference type="HAMAP-Rule" id="MF_00719"/>
    </source>
</evidence>
<dbReference type="PANTHER" id="PTHR34148:SF1">
    <property type="entry name" value="ADENOSYLCOBINAMIDE-GDP RIBAZOLETRANSFERASE"/>
    <property type="match status" value="1"/>
</dbReference>
<evidence type="ECO:0000256" key="11">
    <source>
        <dbReference type="ARBA" id="ARBA00022842"/>
    </source>
</evidence>
<feature type="transmembrane region" description="Helical" evidence="19">
    <location>
        <begin position="109"/>
        <end position="127"/>
    </location>
</feature>
<keyword evidence="8 19" id="KW-0169">Cobalamin biosynthesis</keyword>
<dbReference type="EMBL" id="BAAFGK010000002">
    <property type="protein sequence ID" value="GAB0056431.1"/>
    <property type="molecule type" value="Genomic_DNA"/>
</dbReference>
<comment type="subcellular location">
    <subcellularLocation>
        <location evidence="2 19">Cell membrane</location>
        <topology evidence="2 19">Multi-pass membrane protein</topology>
    </subcellularLocation>
</comment>
<keyword evidence="11 19" id="KW-0460">Magnesium</keyword>
<evidence type="ECO:0000256" key="7">
    <source>
        <dbReference type="ARBA" id="ARBA00022475"/>
    </source>
</evidence>
<evidence type="ECO:0000256" key="18">
    <source>
        <dbReference type="ARBA" id="ARBA00049504"/>
    </source>
</evidence>
<comment type="cofactor">
    <cofactor evidence="1 19">
        <name>Mg(2+)</name>
        <dbReference type="ChEBI" id="CHEBI:18420"/>
    </cofactor>
</comment>
<keyword evidence="12 19" id="KW-1133">Transmembrane helix</keyword>
<evidence type="ECO:0000256" key="13">
    <source>
        <dbReference type="ARBA" id="ARBA00023136"/>
    </source>
</evidence>
<keyword evidence="10 19" id="KW-0812">Transmembrane</keyword>
<evidence type="ECO:0000256" key="14">
    <source>
        <dbReference type="ARBA" id="ARBA00025228"/>
    </source>
</evidence>
<comment type="function">
    <text evidence="14 19">Joins adenosylcobinamide-GDP and alpha-ribazole to generate adenosylcobalamin (Ado-cobalamin). Also synthesizes adenosylcobalamin 5'-phosphate from adenosylcobinamide-GDP and alpha-ribazole 5'-phosphate.</text>
</comment>
<reference evidence="20 21" key="1">
    <citation type="submission" date="2024-09" db="EMBL/GenBank/DDBJ databases">
        <title>Draft genome sequence of Candidatus Magnetaquicoccaceae bacterium FCR-1.</title>
        <authorList>
            <person name="Shimoshige H."/>
            <person name="Shimamura S."/>
            <person name="Taoka A."/>
            <person name="Kobayashi H."/>
            <person name="Maekawa T."/>
        </authorList>
    </citation>
    <scope>NUCLEOTIDE SEQUENCE [LARGE SCALE GENOMIC DNA]</scope>
    <source>
        <strain evidence="20 21">FCR-1</strain>
    </source>
</reference>
<comment type="pathway">
    <text evidence="3 19">Cofactor biosynthesis; adenosylcobalamin biosynthesis; adenosylcobalamin from cob(II)yrinate a,c-diamide: step 7/7.</text>
</comment>
<dbReference type="HAMAP" id="MF_00719">
    <property type="entry name" value="CobS"/>
    <property type="match status" value="1"/>
</dbReference>
<keyword evidence="21" id="KW-1185">Reference proteome</keyword>
<evidence type="ECO:0000256" key="2">
    <source>
        <dbReference type="ARBA" id="ARBA00004651"/>
    </source>
</evidence>
<evidence type="ECO:0000256" key="16">
    <source>
        <dbReference type="ARBA" id="ARBA00032853"/>
    </source>
</evidence>
<protein>
    <recommendedName>
        <fullName evidence="6 19">Adenosylcobinamide-GDP ribazoletransferase</fullName>
        <ecNumber evidence="5 19">2.7.8.26</ecNumber>
    </recommendedName>
    <alternativeName>
        <fullName evidence="16 19">Cobalamin synthase</fullName>
    </alternativeName>
    <alternativeName>
        <fullName evidence="15 19">Cobalamin-5'-phosphate synthase</fullName>
    </alternativeName>
</protein>
<evidence type="ECO:0000256" key="17">
    <source>
        <dbReference type="ARBA" id="ARBA00048623"/>
    </source>
</evidence>
<comment type="catalytic activity">
    <reaction evidence="17 19">
        <text>alpha-ribazole + adenosylcob(III)inamide-GDP = adenosylcob(III)alamin + GMP + H(+)</text>
        <dbReference type="Rhea" id="RHEA:16049"/>
        <dbReference type="ChEBI" id="CHEBI:10329"/>
        <dbReference type="ChEBI" id="CHEBI:15378"/>
        <dbReference type="ChEBI" id="CHEBI:18408"/>
        <dbReference type="ChEBI" id="CHEBI:58115"/>
        <dbReference type="ChEBI" id="CHEBI:60487"/>
        <dbReference type="EC" id="2.7.8.26"/>
    </reaction>
</comment>
<organism evidence="20 21">
    <name type="scientific">Candidatus Magnetaquiglobus chichijimensis</name>
    <dbReference type="NCBI Taxonomy" id="3141448"/>
    <lineage>
        <taxon>Bacteria</taxon>
        <taxon>Pseudomonadati</taxon>
        <taxon>Pseudomonadota</taxon>
        <taxon>Magnetococcia</taxon>
        <taxon>Magnetococcales</taxon>
        <taxon>Candidatus Magnetaquicoccaceae</taxon>
        <taxon>Candidatus Magnetaquiglobus</taxon>
    </lineage>
</organism>
<evidence type="ECO:0000256" key="3">
    <source>
        <dbReference type="ARBA" id="ARBA00004663"/>
    </source>
</evidence>
<evidence type="ECO:0000256" key="1">
    <source>
        <dbReference type="ARBA" id="ARBA00001946"/>
    </source>
</evidence>
<sequence length="242" mass="25496">MWRPFLIALGLLTRIPAPWRGALATPRELGHSVLFYPLVGALIGALLTLFVILLPTGLDAGIKAALVGIVWVWLTGGLHLEGLADSADGWVGGLGDASRGLEIMRDPRSGPAALMAVTLLVLLKWNLARVAIASGDPAIWLIAPTLGRLGIVLLFATTPYVRAGGMGETAAREMPRGWAFVLAVGILLGAGGFGSGWVVLVAGAVWLTVRRAWMRRFGGVTGDLSGATCELVETSVMLAWVW</sequence>
<keyword evidence="9 19" id="KW-0808">Transferase</keyword>
<proteinExistence type="inferred from homology"/>
<dbReference type="GO" id="GO:0051073">
    <property type="term" value="F:adenosylcobinamide-GDP ribazoletransferase activity"/>
    <property type="evidence" value="ECO:0007669"/>
    <property type="project" value="UniProtKB-EC"/>
</dbReference>
<feature type="transmembrane region" description="Helical" evidence="19">
    <location>
        <begin position="178"/>
        <end position="207"/>
    </location>
</feature>